<keyword evidence="4 6" id="KW-0472">Membrane</keyword>
<keyword evidence="1 6" id="KW-0812">Transmembrane</keyword>
<dbReference type="GO" id="GO:0031410">
    <property type="term" value="C:cytoplasmic vesicle"/>
    <property type="evidence" value="ECO:0007669"/>
    <property type="project" value="UniProtKB-KW"/>
</dbReference>
<dbReference type="AlphaFoldDB" id="A0AAW1LWL7"/>
<dbReference type="EMBL" id="JASPKY010000088">
    <property type="protein sequence ID" value="KAK9738292.1"/>
    <property type="molecule type" value="Genomic_DNA"/>
</dbReference>
<reference evidence="7 8" key="1">
    <citation type="journal article" date="2024" name="BMC Genomics">
        <title>De novo assembly and annotation of Popillia japonica's genome with initial clues to its potential as an invasive pest.</title>
        <authorList>
            <person name="Cucini C."/>
            <person name="Boschi S."/>
            <person name="Funari R."/>
            <person name="Cardaioli E."/>
            <person name="Iannotti N."/>
            <person name="Marturano G."/>
            <person name="Paoli F."/>
            <person name="Bruttini M."/>
            <person name="Carapelli A."/>
            <person name="Frati F."/>
            <person name="Nardi F."/>
        </authorList>
    </citation>
    <scope>NUCLEOTIDE SEQUENCE [LARGE SCALE GENOMIC DNA]</scope>
    <source>
        <strain evidence="7">DMR45628</strain>
    </source>
</reference>
<keyword evidence="5" id="KW-0968">Cytoplasmic vesicle</keyword>
<dbReference type="InterPro" id="IPR019013">
    <property type="entry name" value="Vma21"/>
</dbReference>
<evidence type="ECO:0000313" key="7">
    <source>
        <dbReference type="EMBL" id="KAK9738292.1"/>
    </source>
</evidence>
<protein>
    <submittedName>
        <fullName evidence="7">VMA21-like domain</fullName>
    </submittedName>
</protein>
<dbReference type="GO" id="GO:0070072">
    <property type="term" value="P:vacuolar proton-transporting V-type ATPase complex assembly"/>
    <property type="evidence" value="ECO:0007669"/>
    <property type="project" value="InterPro"/>
</dbReference>
<evidence type="ECO:0000256" key="2">
    <source>
        <dbReference type="ARBA" id="ARBA00022824"/>
    </source>
</evidence>
<comment type="caution">
    <text evidence="7">The sequence shown here is derived from an EMBL/GenBank/DDBJ whole genome shotgun (WGS) entry which is preliminary data.</text>
</comment>
<evidence type="ECO:0000256" key="5">
    <source>
        <dbReference type="ARBA" id="ARBA00023329"/>
    </source>
</evidence>
<feature type="transmembrane region" description="Helical" evidence="6">
    <location>
        <begin position="48"/>
        <end position="67"/>
    </location>
</feature>
<evidence type="ECO:0000256" key="1">
    <source>
        <dbReference type="ARBA" id="ARBA00022692"/>
    </source>
</evidence>
<name>A0AAW1LWL7_POPJA</name>
<proteinExistence type="predicted"/>
<evidence type="ECO:0000256" key="3">
    <source>
        <dbReference type="ARBA" id="ARBA00022989"/>
    </source>
</evidence>
<evidence type="ECO:0000313" key="8">
    <source>
        <dbReference type="Proteomes" id="UP001458880"/>
    </source>
</evidence>
<sequence length="85" mass="9695">MAPRTSINYGFLVFSPQWLSYRNLTFLKRVKFVIFEGILSTSNVTSNVWSAIAAILVLHVALGMYIYRAYSETSKPKSDKDDKID</sequence>
<gene>
    <name evidence="7" type="ORF">QE152_g10015</name>
</gene>
<dbReference type="Proteomes" id="UP001458880">
    <property type="component" value="Unassembled WGS sequence"/>
</dbReference>
<accession>A0AAW1LWL7</accession>
<keyword evidence="3 6" id="KW-1133">Transmembrane helix</keyword>
<evidence type="ECO:0000256" key="4">
    <source>
        <dbReference type="ARBA" id="ARBA00023136"/>
    </source>
</evidence>
<keyword evidence="2" id="KW-0256">Endoplasmic reticulum</keyword>
<dbReference type="Pfam" id="PF09446">
    <property type="entry name" value="VMA21"/>
    <property type="match status" value="1"/>
</dbReference>
<keyword evidence="8" id="KW-1185">Reference proteome</keyword>
<evidence type="ECO:0000256" key="6">
    <source>
        <dbReference type="SAM" id="Phobius"/>
    </source>
</evidence>
<organism evidence="7 8">
    <name type="scientific">Popillia japonica</name>
    <name type="common">Japanese beetle</name>
    <dbReference type="NCBI Taxonomy" id="7064"/>
    <lineage>
        <taxon>Eukaryota</taxon>
        <taxon>Metazoa</taxon>
        <taxon>Ecdysozoa</taxon>
        <taxon>Arthropoda</taxon>
        <taxon>Hexapoda</taxon>
        <taxon>Insecta</taxon>
        <taxon>Pterygota</taxon>
        <taxon>Neoptera</taxon>
        <taxon>Endopterygota</taxon>
        <taxon>Coleoptera</taxon>
        <taxon>Polyphaga</taxon>
        <taxon>Scarabaeiformia</taxon>
        <taxon>Scarabaeidae</taxon>
        <taxon>Rutelinae</taxon>
        <taxon>Popillia</taxon>
    </lineage>
</organism>